<dbReference type="SUPFAM" id="SSF51905">
    <property type="entry name" value="FAD/NAD(P)-binding domain"/>
    <property type="match status" value="1"/>
</dbReference>
<evidence type="ECO:0000256" key="1">
    <source>
        <dbReference type="PIRSR" id="PIRSR011396-1"/>
    </source>
</evidence>
<dbReference type="InterPro" id="IPR050816">
    <property type="entry name" value="Flavin-dep_Halogenase_NPB"/>
</dbReference>
<organism evidence="3 4">
    <name type="scientific">Sphingomonas ginsenosidivorax</name>
    <dbReference type="NCBI Taxonomy" id="862135"/>
    <lineage>
        <taxon>Bacteria</taxon>
        <taxon>Pseudomonadati</taxon>
        <taxon>Pseudomonadota</taxon>
        <taxon>Alphaproteobacteria</taxon>
        <taxon>Sphingomonadales</taxon>
        <taxon>Sphingomonadaceae</taxon>
        <taxon>Sphingomonas</taxon>
    </lineage>
</organism>
<sequence length="493" mass="55090">MAETLVKRVVIAGGGTAGWLAAAVLSRQLGMILDITLVESEEIGTIGVGEATIPTMRAFQGLLGIDEREFMRATKASFKLGIAFEGWTRPGDRYVHSFGTVGKSTWMGDFQHFWLAAKARGDAGDIGDYCYELQAAEAGRFAIDERSQLNYAYHLDAGLYARFLRARAEADGLKRVEGRIAQVDQDPDNGHIRALVLESGERIEGDLFIDCTGFAALLIGKTLDVSYEDWGHWLPTDSAFAVQTAAVEPARPYTRAIAHGAGWRWQIPLQHRVGNGLIYASAHLSDDAARARLLDAVEGEVLIEPRKIRYRTGRRLRVWDKNCIALSLASGFVEPLESTTLHLIMTGLTRLMQQFPSEGISPAVVNRYNDQSRRELEAVRDFIVLHYHLNHRDEPFWRERRAMAIPDTLRARIALFEDAAQTYQGADDLFRTDSWLQVLLGQGVQPRAHHPMAWIMPRDQLATALRDIKRNIAAAVSQLPQHQAFLDRYCAPA</sequence>
<dbReference type="Proteomes" id="UP000321250">
    <property type="component" value="Unassembled WGS sequence"/>
</dbReference>
<keyword evidence="2" id="KW-0274">FAD</keyword>
<keyword evidence="2" id="KW-0285">Flavoprotein</keyword>
<dbReference type="EMBL" id="VOQR01000001">
    <property type="protein sequence ID" value="TXC71200.1"/>
    <property type="molecule type" value="Genomic_DNA"/>
</dbReference>
<dbReference type="RefSeq" id="WP_147082256.1">
    <property type="nucleotide sequence ID" value="NZ_VOQR01000001.1"/>
</dbReference>
<comment type="caution">
    <text evidence="3">The sequence shown here is derived from an EMBL/GenBank/DDBJ whole genome shotgun (WGS) entry which is preliminary data.</text>
</comment>
<feature type="active site" evidence="1">
    <location>
        <position position="79"/>
    </location>
</feature>
<dbReference type="InterPro" id="IPR006905">
    <property type="entry name" value="Flavin_halogenase"/>
</dbReference>
<feature type="binding site" evidence="2">
    <location>
        <begin position="14"/>
        <end position="17"/>
    </location>
    <ligand>
        <name>FAD</name>
        <dbReference type="ChEBI" id="CHEBI:57692"/>
    </ligand>
</feature>
<dbReference type="AlphaFoldDB" id="A0A5C6UFJ8"/>
<dbReference type="PANTHER" id="PTHR43747">
    <property type="entry name" value="FAD-BINDING PROTEIN"/>
    <property type="match status" value="1"/>
</dbReference>
<feature type="binding site" evidence="2">
    <location>
        <position position="328"/>
    </location>
    <ligand>
        <name>FAD</name>
        <dbReference type="ChEBI" id="CHEBI:57692"/>
    </ligand>
</feature>
<keyword evidence="4" id="KW-1185">Reference proteome</keyword>
<proteinExistence type="predicted"/>
<evidence type="ECO:0000313" key="3">
    <source>
        <dbReference type="EMBL" id="TXC71200.1"/>
    </source>
</evidence>
<dbReference type="GO" id="GO:0000166">
    <property type="term" value="F:nucleotide binding"/>
    <property type="evidence" value="ECO:0007669"/>
    <property type="project" value="UniProtKB-KW"/>
</dbReference>
<dbReference type="InterPro" id="IPR033856">
    <property type="entry name" value="Trp_halogen"/>
</dbReference>
<accession>A0A5C6UFJ8</accession>
<feature type="binding site" evidence="2">
    <location>
        <position position="79"/>
    </location>
    <ligand>
        <name>7-chloro-L-tryptophan</name>
        <dbReference type="ChEBI" id="CHEBI:58713"/>
    </ligand>
</feature>
<feature type="binding site" evidence="2">
    <location>
        <position position="337"/>
    </location>
    <ligand>
        <name>FAD</name>
        <dbReference type="ChEBI" id="CHEBI:57692"/>
    </ligand>
</feature>
<dbReference type="OrthoDB" id="462203at2"/>
<reference evidence="3 4" key="1">
    <citation type="journal article" date="2013" name="Antonie Van Leeuwenhoek">
        <title>Sphingomonas ginsenosidivorax sp. nov., with the ability to transform ginsenosides.</title>
        <authorList>
            <person name="Jin X.F."/>
            <person name="Kim J.K."/>
            <person name="Liu Q.M."/>
            <person name="Kang M.S."/>
            <person name="He D."/>
            <person name="Jin F.X."/>
            <person name="Kim S.C."/>
            <person name="Im W.T."/>
        </authorList>
    </citation>
    <scope>NUCLEOTIDE SEQUENCE [LARGE SCALE GENOMIC DNA]</scope>
    <source>
        <strain evidence="3 4">KHI67</strain>
    </source>
</reference>
<evidence type="ECO:0000256" key="2">
    <source>
        <dbReference type="PIRSR" id="PIRSR011396-2"/>
    </source>
</evidence>
<evidence type="ECO:0000313" key="4">
    <source>
        <dbReference type="Proteomes" id="UP000321250"/>
    </source>
</evidence>
<dbReference type="PANTHER" id="PTHR43747:SF4">
    <property type="entry name" value="FLAVIN-DEPENDENT TRYPTOPHAN HALOGENASE"/>
    <property type="match status" value="1"/>
</dbReference>
<gene>
    <name evidence="3" type="ORF">FSB78_09740</name>
</gene>
<name>A0A5C6UFJ8_9SPHN</name>
<keyword evidence="2" id="KW-0547">Nucleotide-binding</keyword>
<dbReference type="InterPro" id="IPR036188">
    <property type="entry name" value="FAD/NAD-bd_sf"/>
</dbReference>
<protein>
    <submittedName>
        <fullName evidence="3">Tryptophan 7-halogenase</fullName>
    </submittedName>
</protein>
<dbReference type="PIRSF" id="PIRSF011396">
    <property type="entry name" value="Trp_halogenase"/>
    <property type="match status" value="1"/>
</dbReference>
<dbReference type="GO" id="GO:0004497">
    <property type="term" value="F:monooxygenase activity"/>
    <property type="evidence" value="ECO:0007669"/>
    <property type="project" value="InterPro"/>
</dbReference>
<dbReference type="Pfam" id="PF04820">
    <property type="entry name" value="Trp_halogenase"/>
    <property type="match status" value="1"/>
</dbReference>
<dbReference type="Gene3D" id="3.50.50.60">
    <property type="entry name" value="FAD/NAD(P)-binding domain"/>
    <property type="match status" value="1"/>
</dbReference>